<feature type="transmembrane region" description="Helical" evidence="1">
    <location>
        <begin position="119"/>
        <end position="138"/>
    </location>
</feature>
<name>A0ABV3DKW3_9ACTN</name>
<accession>A0ABV3DKW3</accession>
<keyword evidence="1" id="KW-0472">Membrane</keyword>
<dbReference type="EMBL" id="JBEZFP010000062">
    <property type="protein sequence ID" value="MEU8136394.1"/>
    <property type="molecule type" value="Genomic_DNA"/>
</dbReference>
<reference evidence="2 3" key="1">
    <citation type="submission" date="2024-06" db="EMBL/GenBank/DDBJ databases">
        <title>The Natural Products Discovery Center: Release of the First 8490 Sequenced Strains for Exploring Actinobacteria Biosynthetic Diversity.</title>
        <authorList>
            <person name="Kalkreuter E."/>
            <person name="Kautsar S.A."/>
            <person name="Yang D."/>
            <person name="Bader C.D."/>
            <person name="Teijaro C.N."/>
            <person name="Fluegel L."/>
            <person name="Davis C.M."/>
            <person name="Simpson J.R."/>
            <person name="Lauterbach L."/>
            <person name="Steele A.D."/>
            <person name="Gui C."/>
            <person name="Meng S."/>
            <person name="Li G."/>
            <person name="Viehrig K."/>
            <person name="Ye F."/>
            <person name="Su P."/>
            <person name="Kiefer A.F."/>
            <person name="Nichols A."/>
            <person name="Cepeda A.J."/>
            <person name="Yan W."/>
            <person name="Fan B."/>
            <person name="Jiang Y."/>
            <person name="Adhikari A."/>
            <person name="Zheng C.-J."/>
            <person name="Schuster L."/>
            <person name="Cowan T.M."/>
            <person name="Smanski M.J."/>
            <person name="Chevrette M.G."/>
            <person name="De Carvalho L.P.S."/>
            <person name="Shen B."/>
        </authorList>
    </citation>
    <scope>NUCLEOTIDE SEQUENCE [LARGE SCALE GENOMIC DNA]</scope>
    <source>
        <strain evidence="2 3">NPDC048946</strain>
    </source>
</reference>
<feature type="transmembrane region" description="Helical" evidence="1">
    <location>
        <begin position="29"/>
        <end position="45"/>
    </location>
</feature>
<dbReference type="Proteomes" id="UP001551482">
    <property type="component" value="Unassembled WGS sequence"/>
</dbReference>
<feature type="transmembrane region" description="Helical" evidence="1">
    <location>
        <begin position="80"/>
        <end position="99"/>
    </location>
</feature>
<sequence>MDAQVIAGALGVVAGLVGAYLHRRGQVRSWAPHLAMGAAMGAMVLPQHDPLGPAGWMLVLGGAAAWALGRPGPGLPRRRVAVALDLYVMGVLTLLMPALHGGAAHGSTGGGAHAGTSDWWLGPYVGVLALWAVARFALAATDRRRPAFACAAEPETGAVIGPGPGPARGAGGDVGVSPSVSAGPGLQANPSVTSACSAAMMTAMALMAFVP</sequence>
<keyword evidence="3" id="KW-1185">Reference proteome</keyword>
<dbReference type="Pfam" id="PF17197">
    <property type="entry name" value="DUF5134"/>
    <property type="match status" value="1"/>
</dbReference>
<dbReference type="InterPro" id="IPR033458">
    <property type="entry name" value="DUF5134"/>
</dbReference>
<keyword evidence="1" id="KW-0812">Transmembrane</keyword>
<comment type="caution">
    <text evidence="2">The sequence shown here is derived from an EMBL/GenBank/DDBJ whole genome shotgun (WGS) entry which is preliminary data.</text>
</comment>
<organism evidence="2 3">
    <name type="scientific">Streptodolium elevatio</name>
    <dbReference type="NCBI Taxonomy" id="3157996"/>
    <lineage>
        <taxon>Bacteria</taxon>
        <taxon>Bacillati</taxon>
        <taxon>Actinomycetota</taxon>
        <taxon>Actinomycetes</taxon>
        <taxon>Kitasatosporales</taxon>
        <taxon>Streptomycetaceae</taxon>
        <taxon>Streptodolium</taxon>
    </lineage>
</organism>
<gene>
    <name evidence="2" type="ORF">AB0C36_23150</name>
</gene>
<keyword evidence="1" id="KW-1133">Transmembrane helix</keyword>
<proteinExistence type="predicted"/>
<evidence type="ECO:0000313" key="2">
    <source>
        <dbReference type="EMBL" id="MEU8136394.1"/>
    </source>
</evidence>
<dbReference type="RefSeq" id="WP_358356871.1">
    <property type="nucleotide sequence ID" value="NZ_JBEZFP010000062.1"/>
</dbReference>
<feature type="transmembrane region" description="Helical" evidence="1">
    <location>
        <begin position="6"/>
        <end position="22"/>
    </location>
</feature>
<feature type="transmembrane region" description="Helical" evidence="1">
    <location>
        <begin position="51"/>
        <end position="68"/>
    </location>
</feature>
<evidence type="ECO:0000313" key="3">
    <source>
        <dbReference type="Proteomes" id="UP001551482"/>
    </source>
</evidence>
<evidence type="ECO:0000256" key="1">
    <source>
        <dbReference type="SAM" id="Phobius"/>
    </source>
</evidence>
<protein>
    <submittedName>
        <fullName evidence="2">DUF5134 domain-containing protein</fullName>
    </submittedName>
</protein>